<feature type="domain" description="NodB homology" evidence="2">
    <location>
        <begin position="155"/>
        <end position="335"/>
    </location>
</feature>
<evidence type="ECO:0000313" key="3">
    <source>
        <dbReference type="EMBL" id="MBF9072674.1"/>
    </source>
</evidence>
<dbReference type="InterPro" id="IPR011330">
    <property type="entry name" value="Glyco_hydro/deAcase_b/a-brl"/>
</dbReference>
<dbReference type="Pfam" id="PF01522">
    <property type="entry name" value="Polysacc_deac_1"/>
    <property type="match status" value="1"/>
</dbReference>
<accession>A0A931B7R7</accession>
<dbReference type="PANTHER" id="PTHR10587:SF137">
    <property type="entry name" value="4-DEOXY-4-FORMAMIDO-L-ARABINOSE-PHOSPHOUNDECAPRENOL DEFORMYLASE ARND-RELATED"/>
    <property type="match status" value="1"/>
</dbReference>
<keyword evidence="4" id="KW-1185">Reference proteome</keyword>
<protein>
    <submittedName>
        <fullName evidence="3">Polysaccharide deacetylase family protein</fullName>
    </submittedName>
</protein>
<dbReference type="RefSeq" id="WP_196197851.1">
    <property type="nucleotide sequence ID" value="NZ_JADPRT010000018.1"/>
</dbReference>
<feature type="compositionally biased region" description="Pro residues" evidence="1">
    <location>
        <begin position="348"/>
        <end position="360"/>
    </location>
</feature>
<dbReference type="GO" id="GO:0016810">
    <property type="term" value="F:hydrolase activity, acting on carbon-nitrogen (but not peptide) bonds"/>
    <property type="evidence" value="ECO:0007669"/>
    <property type="project" value="InterPro"/>
</dbReference>
<evidence type="ECO:0000259" key="2">
    <source>
        <dbReference type="PROSITE" id="PS51677"/>
    </source>
</evidence>
<name>A0A931B7R7_9ACTN</name>
<dbReference type="AlphaFoldDB" id="A0A931B7R7"/>
<dbReference type="InterPro" id="IPR050248">
    <property type="entry name" value="Polysacc_deacetylase_ArnD"/>
</dbReference>
<dbReference type="Gene3D" id="3.20.20.370">
    <property type="entry name" value="Glycoside hydrolase/deacetylase"/>
    <property type="match status" value="1"/>
</dbReference>
<dbReference type="CDD" id="cd10917">
    <property type="entry name" value="CE4_NodB_like_6s_7s"/>
    <property type="match status" value="1"/>
</dbReference>
<reference evidence="3" key="1">
    <citation type="submission" date="2020-11" db="EMBL/GenBank/DDBJ databases">
        <title>Isolation and identification of active actinomycetes.</title>
        <authorList>
            <person name="Yu B."/>
        </authorList>
    </citation>
    <scope>NUCLEOTIDE SEQUENCE</scope>
    <source>
        <strain evidence="3">NEAU-YB345</strain>
    </source>
</reference>
<organism evidence="3 4">
    <name type="scientific">Streptacidiphilus fuscans</name>
    <dbReference type="NCBI Taxonomy" id="2789292"/>
    <lineage>
        <taxon>Bacteria</taxon>
        <taxon>Bacillati</taxon>
        <taxon>Actinomycetota</taxon>
        <taxon>Actinomycetes</taxon>
        <taxon>Kitasatosporales</taxon>
        <taxon>Streptomycetaceae</taxon>
        <taxon>Streptacidiphilus</taxon>
    </lineage>
</organism>
<comment type="caution">
    <text evidence="3">The sequence shown here is derived from an EMBL/GenBank/DDBJ whole genome shotgun (WGS) entry which is preliminary data.</text>
</comment>
<dbReference type="InterPro" id="IPR002509">
    <property type="entry name" value="NODB_dom"/>
</dbReference>
<evidence type="ECO:0000256" key="1">
    <source>
        <dbReference type="SAM" id="MobiDB-lite"/>
    </source>
</evidence>
<dbReference type="EMBL" id="JADPRT010000018">
    <property type="protein sequence ID" value="MBF9072674.1"/>
    <property type="molecule type" value="Genomic_DNA"/>
</dbReference>
<sequence length="370" mass="39245">MTTRYAGIAWTGAGYRVEVVDGAGRRATEGRSWGAAQVAELIAWLRGLDGGSTPAVVLDSTNGLLDGPMTAAGLEVYRADPWLLPPRPRFGSVPAEHLAEQARTAPGTLARVTAEGGTLTGRADEFFEGVQRGEPIVAALVAAGSCFEHGRRDVPKVALTFDDGPDPVLTRQVLRILDRYGARATFFSVGHHVAALPDEVRRIADAGHELGNHSWSHPYLPDLTPSQLQEQLDRTTEAVAQLTGQAPTRFRPPYGALTPEVLAALDGHPTTLTLWDVDSRDWTRPGPEQIATTVLGAARPGSVVLMHEGAGDRGQTVRALPTIIEGLLERGLELVPVGELPALDPAPQLAPPAPPAPSAPPADHTLRLMG</sequence>
<feature type="region of interest" description="Disordered" evidence="1">
    <location>
        <begin position="343"/>
        <end position="370"/>
    </location>
</feature>
<proteinExistence type="predicted"/>
<dbReference type="PANTHER" id="PTHR10587">
    <property type="entry name" value="GLYCOSYL TRANSFERASE-RELATED"/>
    <property type="match status" value="1"/>
</dbReference>
<dbReference type="GO" id="GO:0005975">
    <property type="term" value="P:carbohydrate metabolic process"/>
    <property type="evidence" value="ECO:0007669"/>
    <property type="project" value="InterPro"/>
</dbReference>
<dbReference type="Proteomes" id="UP000657385">
    <property type="component" value="Unassembled WGS sequence"/>
</dbReference>
<evidence type="ECO:0000313" key="4">
    <source>
        <dbReference type="Proteomes" id="UP000657385"/>
    </source>
</evidence>
<dbReference type="PROSITE" id="PS51677">
    <property type="entry name" value="NODB"/>
    <property type="match status" value="1"/>
</dbReference>
<gene>
    <name evidence="3" type="ORF">I2501_32120</name>
</gene>
<dbReference type="SUPFAM" id="SSF88713">
    <property type="entry name" value="Glycoside hydrolase/deacetylase"/>
    <property type="match status" value="1"/>
</dbReference>